<dbReference type="EMBL" id="WEIX01007365">
    <property type="protein sequence ID" value="NWH21324.1"/>
    <property type="molecule type" value="Genomic_DNA"/>
</dbReference>
<dbReference type="Proteomes" id="UP000640762">
    <property type="component" value="Unassembled WGS sequence"/>
</dbReference>
<feature type="coiled-coil region" evidence="1">
    <location>
        <begin position="652"/>
        <end position="817"/>
    </location>
</feature>
<reference evidence="2" key="1">
    <citation type="submission" date="2019-10" db="EMBL/GenBank/DDBJ databases">
        <title>Bird 10,000 Genomes (B10K) Project - Family phase.</title>
        <authorList>
            <person name="Zhang G."/>
        </authorList>
    </citation>
    <scope>NUCLEOTIDE SEQUENCE</scope>
    <source>
        <strain evidence="2">B10K-DU-012-65</strain>
        <tissue evidence="2">Muscle</tissue>
    </source>
</reference>
<feature type="coiled-coil region" evidence="1">
    <location>
        <begin position="518"/>
        <end position="552"/>
    </location>
</feature>
<organism evidence="2 3">
    <name type="scientific">Grus americana</name>
    <name type="common">Whooping crane</name>
    <dbReference type="NCBI Taxonomy" id="9117"/>
    <lineage>
        <taxon>Eukaryota</taxon>
        <taxon>Metazoa</taxon>
        <taxon>Chordata</taxon>
        <taxon>Craniata</taxon>
        <taxon>Vertebrata</taxon>
        <taxon>Euteleostomi</taxon>
        <taxon>Archelosauria</taxon>
        <taxon>Archosauria</taxon>
        <taxon>Dinosauria</taxon>
        <taxon>Saurischia</taxon>
        <taxon>Theropoda</taxon>
        <taxon>Coelurosauria</taxon>
        <taxon>Aves</taxon>
        <taxon>Neognathae</taxon>
        <taxon>Neoaves</taxon>
        <taxon>Gruiformes</taxon>
        <taxon>Gruidae</taxon>
        <taxon>Grus</taxon>
    </lineage>
</organism>
<keyword evidence="1" id="KW-0175">Coiled coil</keyword>
<feature type="non-terminal residue" evidence="2">
    <location>
        <position position="826"/>
    </location>
</feature>
<dbReference type="InterPro" id="IPR040401">
    <property type="entry name" value="CCDC162"/>
</dbReference>
<protein>
    <submittedName>
        <fullName evidence="2">CC162 protein</fullName>
    </submittedName>
</protein>
<accession>A0A850TRW4</accession>
<name>A0A850TRW4_GRUAM</name>
<dbReference type="AlphaFoldDB" id="A0A850TRW4"/>
<dbReference type="PANTHER" id="PTHR33331:SF13">
    <property type="entry name" value="COILED-COIL DOMAIN CONTAINING 162"/>
    <property type="match status" value="1"/>
</dbReference>
<evidence type="ECO:0000256" key="1">
    <source>
        <dbReference type="SAM" id="Coils"/>
    </source>
</evidence>
<proteinExistence type="predicted"/>
<comment type="caution">
    <text evidence="2">The sequence shown here is derived from an EMBL/GenBank/DDBJ whole genome shotgun (WGS) entry which is preliminary data.</text>
</comment>
<evidence type="ECO:0000313" key="3">
    <source>
        <dbReference type="Proteomes" id="UP000640762"/>
    </source>
</evidence>
<evidence type="ECO:0000313" key="2">
    <source>
        <dbReference type="EMBL" id="NWH21324.1"/>
    </source>
</evidence>
<keyword evidence="3" id="KW-1185">Reference proteome</keyword>
<gene>
    <name evidence="2" type="primary">Ccdc162p</name>
    <name evidence="2" type="ORF">GRUAME_R10967</name>
</gene>
<feature type="non-terminal residue" evidence="2">
    <location>
        <position position="1"/>
    </location>
</feature>
<sequence>FVYLYCLQAALRGLHLSLEIVGAFHDMVSYLLAFAQLGNSPNCFCALNPEPLTPDWGGTDRIGTELQEIQKMIDSLQNPLDPSNVAQLLAAHREVMFLQFDAAIRHRLREIFLSLGNVSAYQSVTDRIYHALPPLSNSAIQSAFASQLRLPQLLDPQSCRTLMHFPWRTFLMDGGLFPVTINNTININYNMQLCLCSLNDADRRVAHGELVAMQFLMEDVLQNSYGCAVEEHADCQASLAKSKQQNLAETVDSSANWLQNSKKMCKLLLRHHDPFISCNLLRSFLILWKQLEILKAEWGRLKLRTEDINTVPLYKEFCEQYGTDILCPAMRAIVRRIGTEEEFGEPVTSTQHVLPPRGASEIEMKVYQLQRLLESLEIHMIHDVQKKINQEMTLVTSERARQESSLPTELWKHRVMQENFSVVRPQIVETFVQRLMENYQESDTEVSFKKSHLQQCLTVLGCDIMARERNNFETYSMFYENILQQQHRLLYQKEQELHAVEEGGNQSDMALTQIVGPCHGMIMEITALRAQLADLEEENLGLKEKIRKEVRDEYESLVRNLFATCVHLKGKLDVYRLSIEQRVFEIISEVRREGVDNMIDLKKKFGSTKNNGDLKEHLSKEQLQLLRDENIRLSKLVCKLKALNCWKQTTQKAQLSAKLRDAEKEALQNKKESLTAKMMAEQEVTSFQGQLTSVRKALAKSQADNDKLKKQLHKQKQMLLEVVQRRTQEAKKRKILGVMKAENTDKMLEEMEDKEQRIKCLTKEAEKSSKICHLHEKGVKKEMWQTRNQLTQESRLKQEAFQQVDELQCQVYDLEAAVSQRNMTAG</sequence>
<dbReference type="PANTHER" id="PTHR33331">
    <property type="entry name" value="COILED-COIL DOMAIN-CONTAINING PROTEIN 162"/>
    <property type="match status" value="1"/>
</dbReference>